<name>A0ABR7LIZ9_9ACTN</name>
<keyword evidence="2" id="KW-0812">Transmembrane</keyword>
<proteinExistence type="predicted"/>
<evidence type="ECO:0000313" key="3">
    <source>
        <dbReference type="EMBL" id="MBC6464825.1"/>
    </source>
</evidence>
<feature type="region of interest" description="Disordered" evidence="1">
    <location>
        <begin position="286"/>
        <end position="305"/>
    </location>
</feature>
<evidence type="ECO:0000256" key="1">
    <source>
        <dbReference type="SAM" id="MobiDB-lite"/>
    </source>
</evidence>
<organism evidence="3 4">
    <name type="scientific">Actinomadura alba</name>
    <dbReference type="NCBI Taxonomy" id="406431"/>
    <lineage>
        <taxon>Bacteria</taxon>
        <taxon>Bacillati</taxon>
        <taxon>Actinomycetota</taxon>
        <taxon>Actinomycetes</taxon>
        <taxon>Streptosporangiales</taxon>
        <taxon>Thermomonosporaceae</taxon>
        <taxon>Actinomadura</taxon>
    </lineage>
</organism>
<evidence type="ECO:0008006" key="5">
    <source>
        <dbReference type="Google" id="ProtNLM"/>
    </source>
</evidence>
<dbReference type="RefSeq" id="WP_187241801.1">
    <property type="nucleotide sequence ID" value="NZ_BAAAOK010000008.1"/>
</dbReference>
<feature type="transmembrane region" description="Helical" evidence="2">
    <location>
        <begin position="104"/>
        <end position="123"/>
    </location>
</feature>
<sequence length="588" mass="58235">MNGGMAGDENEPAPGAGPNGEAPAGETPGQTVGETTGHLADPAPDRTVDEPSEQAVAPGADENTADGGEAGGDTGRSRRAAGRARPGGRRIDLDVVMRVVGYRYATALLVLLALLALYGVAAFSRPSGTARAQGGTAPVTSAVLGCPAPAGARISALSVALPGSTGRVDLAPTKGGAAINVGPVAGAAWSKEFRRASGSASGDGDGNGTTGSHTVRADGALAGGLEVEQTSAVGKGDDRGLAGVRCTEPGTDMWFLGPGPVDAEEIEVHLTNVDDQPAAVDTLAMSGEGPLDTTDGRGTSVPPHSDLSVRIGKTPEGLGDIVETARVLALNVRVTTGRVAAAVRIRVGDRKGVDWLPAAAPPATDVVVPGIPGGSGRRQLLVAVPGEADARVGMRVMTPDGSFAPEGRGTLDAPAQTVTPVDLERALSGKPAAIRLTSDRPIAVGFTVRQGADVAYGSATPPLGPGPLASGGVVSGNRDDTVVLLTAPTGAASVRVSAVGAQGAAGSPQEVKIAAERTVQVPVPVPPGGQDGFGVLITPLPGSGPVYAARVLSTGKGSDKLLTILPVGPALVSVARPPVGDSLTSLIP</sequence>
<feature type="region of interest" description="Disordered" evidence="1">
    <location>
        <begin position="196"/>
        <end position="216"/>
    </location>
</feature>
<reference evidence="3 4" key="1">
    <citation type="submission" date="2020-06" db="EMBL/GenBank/DDBJ databases">
        <title>Actinomadura xiongansis sp. nov., isolated from soil of Baiyangdian.</title>
        <authorList>
            <person name="Zhang X."/>
        </authorList>
    </citation>
    <scope>NUCLEOTIDE SEQUENCE [LARGE SCALE GENOMIC DNA]</scope>
    <source>
        <strain evidence="3 4">HBUM206468</strain>
    </source>
</reference>
<protein>
    <recommendedName>
        <fullName evidence="5">Secreted protein</fullName>
    </recommendedName>
</protein>
<dbReference type="EMBL" id="JABVEC010000002">
    <property type="protein sequence ID" value="MBC6464825.1"/>
    <property type="molecule type" value="Genomic_DNA"/>
</dbReference>
<comment type="caution">
    <text evidence="3">The sequence shown here is derived from an EMBL/GenBank/DDBJ whole genome shotgun (WGS) entry which is preliminary data.</text>
</comment>
<keyword evidence="2" id="KW-1133">Transmembrane helix</keyword>
<keyword evidence="2" id="KW-0472">Membrane</keyword>
<evidence type="ECO:0000256" key="2">
    <source>
        <dbReference type="SAM" id="Phobius"/>
    </source>
</evidence>
<dbReference type="Proteomes" id="UP000805614">
    <property type="component" value="Unassembled WGS sequence"/>
</dbReference>
<keyword evidence="4" id="KW-1185">Reference proteome</keyword>
<accession>A0ABR7LIZ9</accession>
<feature type="compositionally biased region" description="Basic residues" evidence="1">
    <location>
        <begin position="77"/>
        <end position="86"/>
    </location>
</feature>
<feature type="region of interest" description="Disordered" evidence="1">
    <location>
        <begin position="1"/>
        <end position="86"/>
    </location>
</feature>
<dbReference type="InterPro" id="IPR043777">
    <property type="entry name" value="DUF5719"/>
</dbReference>
<evidence type="ECO:0000313" key="4">
    <source>
        <dbReference type="Proteomes" id="UP000805614"/>
    </source>
</evidence>
<feature type="compositionally biased region" description="Low complexity" evidence="1">
    <location>
        <begin position="12"/>
        <end position="26"/>
    </location>
</feature>
<dbReference type="Pfam" id="PF18986">
    <property type="entry name" value="DUF5719"/>
    <property type="match status" value="1"/>
</dbReference>
<gene>
    <name evidence="3" type="ORF">HKK74_04840</name>
</gene>